<proteinExistence type="predicted"/>
<reference evidence="1 2" key="1">
    <citation type="submission" date="2020-06" db="EMBL/GenBank/DDBJ databases">
        <title>Actinomadura xiongansis sp. nov., isolated from soil of Baiyangdian.</title>
        <authorList>
            <person name="Zhang X."/>
        </authorList>
    </citation>
    <scope>NUCLEOTIDE SEQUENCE [LARGE SCALE GENOMIC DNA]</scope>
    <source>
        <strain evidence="1 2">HBUM206468</strain>
    </source>
</reference>
<sequence length="208" mass="22060">MDANQVAMLREALSTTGWLERTREFARALRTSTRRPGGLLLLGTPEAEPWHLTAHLDDESRLGGIPELTPTLVRWRPPPDAPAHLRIGLDRLESAGKGETLFVIAEDAAPVPLLERVDDARRTGAVVLSLDGGDQELEGLAHETLSVPGRNGFISFDGAQHLVSAAAAYPLGPGADGAGPPPRGRGPGRSLRDRLARILDTVSGPAGD</sequence>
<accession>A0ABR7LKN3</accession>
<keyword evidence="2" id="KW-1185">Reference proteome</keyword>
<gene>
    <name evidence="1" type="ORF">HKK74_07440</name>
</gene>
<dbReference type="Proteomes" id="UP000805614">
    <property type="component" value="Unassembled WGS sequence"/>
</dbReference>
<evidence type="ECO:0000313" key="2">
    <source>
        <dbReference type="Proteomes" id="UP000805614"/>
    </source>
</evidence>
<dbReference type="RefSeq" id="WP_187242345.1">
    <property type="nucleotide sequence ID" value="NZ_BAAAOK010000015.1"/>
</dbReference>
<comment type="caution">
    <text evidence="1">The sequence shown here is derived from an EMBL/GenBank/DDBJ whole genome shotgun (WGS) entry which is preliminary data.</text>
</comment>
<organism evidence="1 2">
    <name type="scientific">Actinomadura alba</name>
    <dbReference type="NCBI Taxonomy" id="406431"/>
    <lineage>
        <taxon>Bacteria</taxon>
        <taxon>Bacillati</taxon>
        <taxon>Actinomycetota</taxon>
        <taxon>Actinomycetes</taxon>
        <taxon>Streptosporangiales</taxon>
        <taxon>Thermomonosporaceae</taxon>
        <taxon>Actinomadura</taxon>
    </lineage>
</organism>
<dbReference type="EMBL" id="JABVEC010000004">
    <property type="protein sequence ID" value="MBC6465324.1"/>
    <property type="molecule type" value="Genomic_DNA"/>
</dbReference>
<evidence type="ECO:0000313" key="1">
    <source>
        <dbReference type="EMBL" id="MBC6465324.1"/>
    </source>
</evidence>
<protein>
    <submittedName>
        <fullName evidence="1">Uncharacterized protein</fullName>
    </submittedName>
</protein>
<name>A0ABR7LKN3_9ACTN</name>